<feature type="transmembrane region" description="Helical" evidence="6">
    <location>
        <begin position="153"/>
        <end position="172"/>
    </location>
</feature>
<dbReference type="Proteomes" id="UP001178662">
    <property type="component" value="Chromosome"/>
</dbReference>
<keyword evidence="4 6" id="KW-1133">Transmembrane helix</keyword>
<evidence type="ECO:0000256" key="4">
    <source>
        <dbReference type="ARBA" id="ARBA00022989"/>
    </source>
</evidence>
<name>A0AA95F125_9BACL</name>
<feature type="transmembrane region" description="Helical" evidence="6">
    <location>
        <begin position="363"/>
        <end position="381"/>
    </location>
</feature>
<sequence>MNESTAARQSSLMARTAQTFFSMFGVLGIGVLSAIILSRGLSPEDRGIFLGISMYSGFILGLCDVGIYMTTIYLWGKGAVEQRADIFKTLLVWALVTGGVAVVVVLFVTQWLIEGHLVGEIRMAAYVLYATMLTGPLASMLSGVLAAQQRFSLINLIRVGVPGTLTVLWLMYYLTGILSIIACLYTTALISFSSLIPYLWQSRRLLMSRGKFRLSIFRTGIWYALKSFGGSVITVLGNSGTQILLFSLTPAALAFYQTASSATGVLWSIPKAIGLTSFPYMVIVDRTQLHEKMCRFFRLTILFTGLGAIALGSVIPYLIPLFFGDAYAPAIWPALLLLPNALFGGLSDLLGNALNSTGRTLHNTIATGCYVSVALGSMTLTLDAWGISGAAISMGLGFLISFIVRYLWYSYTIQRISVRQLLPAYGDLKAVVQMGLTMMKKRDHRVKAKLTMKEGSS</sequence>
<dbReference type="GO" id="GO:0005886">
    <property type="term" value="C:plasma membrane"/>
    <property type="evidence" value="ECO:0007669"/>
    <property type="project" value="UniProtKB-SubCell"/>
</dbReference>
<evidence type="ECO:0000256" key="2">
    <source>
        <dbReference type="ARBA" id="ARBA00022475"/>
    </source>
</evidence>
<keyword evidence="5 6" id="KW-0472">Membrane</keyword>
<dbReference type="EMBL" id="CP119317">
    <property type="protein sequence ID" value="WEK54933.1"/>
    <property type="molecule type" value="Genomic_DNA"/>
</dbReference>
<organism evidence="7 8">
    <name type="scientific">Candidatus Cohnella colombiensis</name>
    <dbReference type="NCBI Taxonomy" id="3121368"/>
    <lineage>
        <taxon>Bacteria</taxon>
        <taxon>Bacillati</taxon>
        <taxon>Bacillota</taxon>
        <taxon>Bacilli</taxon>
        <taxon>Bacillales</taxon>
        <taxon>Paenibacillaceae</taxon>
        <taxon>Cohnella</taxon>
    </lineage>
</organism>
<keyword evidence="8" id="KW-1185">Reference proteome</keyword>
<proteinExistence type="predicted"/>
<feature type="transmembrane region" description="Helical" evidence="6">
    <location>
        <begin position="296"/>
        <end position="319"/>
    </location>
</feature>
<feature type="transmembrane region" description="Helical" evidence="6">
    <location>
        <begin position="125"/>
        <end position="146"/>
    </location>
</feature>
<evidence type="ECO:0000256" key="1">
    <source>
        <dbReference type="ARBA" id="ARBA00004651"/>
    </source>
</evidence>
<feature type="transmembrane region" description="Helical" evidence="6">
    <location>
        <begin position="20"/>
        <end position="41"/>
    </location>
</feature>
<evidence type="ECO:0008006" key="9">
    <source>
        <dbReference type="Google" id="ProtNLM"/>
    </source>
</evidence>
<gene>
    <name evidence="7" type="ORF">P0Y55_02285</name>
</gene>
<dbReference type="PANTHER" id="PTHR30250">
    <property type="entry name" value="PST FAMILY PREDICTED COLANIC ACID TRANSPORTER"/>
    <property type="match status" value="1"/>
</dbReference>
<feature type="transmembrane region" description="Helical" evidence="6">
    <location>
        <begin position="90"/>
        <end position="113"/>
    </location>
</feature>
<dbReference type="PANTHER" id="PTHR30250:SF11">
    <property type="entry name" value="O-ANTIGEN TRANSPORTER-RELATED"/>
    <property type="match status" value="1"/>
</dbReference>
<accession>A0AA95F125</accession>
<evidence type="ECO:0000256" key="5">
    <source>
        <dbReference type="ARBA" id="ARBA00023136"/>
    </source>
</evidence>
<evidence type="ECO:0000256" key="6">
    <source>
        <dbReference type="SAM" id="Phobius"/>
    </source>
</evidence>
<evidence type="ECO:0000256" key="3">
    <source>
        <dbReference type="ARBA" id="ARBA00022692"/>
    </source>
</evidence>
<keyword evidence="3 6" id="KW-0812">Transmembrane</keyword>
<feature type="transmembrane region" description="Helical" evidence="6">
    <location>
        <begin position="387"/>
        <end position="408"/>
    </location>
</feature>
<feature type="transmembrane region" description="Helical" evidence="6">
    <location>
        <begin position="331"/>
        <end position="351"/>
    </location>
</feature>
<evidence type="ECO:0000313" key="8">
    <source>
        <dbReference type="Proteomes" id="UP001178662"/>
    </source>
</evidence>
<evidence type="ECO:0000313" key="7">
    <source>
        <dbReference type="EMBL" id="WEK54933.1"/>
    </source>
</evidence>
<dbReference type="InterPro" id="IPR050833">
    <property type="entry name" value="Poly_Biosynth_Transport"/>
</dbReference>
<comment type="subcellular location">
    <subcellularLocation>
        <location evidence="1">Cell membrane</location>
        <topology evidence="1">Multi-pass membrane protein</topology>
    </subcellularLocation>
</comment>
<protein>
    <recommendedName>
        <fullName evidence="9">Polysaccharide biosynthesis protein C-terminal domain-containing protein</fullName>
    </recommendedName>
</protein>
<reference evidence="7" key="1">
    <citation type="submission" date="2023-03" db="EMBL/GenBank/DDBJ databases">
        <title>Andean soil-derived lignocellulolytic bacterial consortium as a source of novel taxa and putative plastic-active enzymes.</title>
        <authorList>
            <person name="Diaz-Garcia L."/>
            <person name="Chuvochina M."/>
            <person name="Feuerriegel G."/>
            <person name="Bunk B."/>
            <person name="Sproer C."/>
            <person name="Streit W.R."/>
            <person name="Rodriguez L.M."/>
            <person name="Overmann J."/>
            <person name="Jimenez D.J."/>
        </authorList>
    </citation>
    <scope>NUCLEOTIDE SEQUENCE</scope>
    <source>
        <strain evidence="7">MAG 2441</strain>
    </source>
</reference>
<keyword evidence="2" id="KW-1003">Cell membrane</keyword>
<dbReference type="AlphaFoldDB" id="A0AA95F125"/>
<feature type="transmembrane region" description="Helical" evidence="6">
    <location>
        <begin position="178"/>
        <end position="200"/>
    </location>
</feature>
<feature type="transmembrane region" description="Helical" evidence="6">
    <location>
        <begin position="47"/>
        <end position="69"/>
    </location>
</feature>
<feature type="transmembrane region" description="Helical" evidence="6">
    <location>
        <begin position="265"/>
        <end position="284"/>
    </location>
</feature>
<feature type="transmembrane region" description="Helical" evidence="6">
    <location>
        <begin position="221"/>
        <end position="245"/>
    </location>
</feature>